<reference evidence="3 4" key="1">
    <citation type="submission" date="2023-07" db="EMBL/GenBank/DDBJ databases">
        <title>Sorghum-associated microbial communities from plants grown in Nebraska, USA.</title>
        <authorList>
            <person name="Schachtman D."/>
        </authorList>
    </citation>
    <scope>NUCLEOTIDE SEQUENCE [LARGE SCALE GENOMIC DNA]</scope>
    <source>
        <strain evidence="3 4">DS1781</strain>
    </source>
</reference>
<dbReference type="EMBL" id="JAVDRF010000004">
    <property type="protein sequence ID" value="MDR6536408.1"/>
    <property type="molecule type" value="Genomic_DNA"/>
</dbReference>
<evidence type="ECO:0000313" key="4">
    <source>
        <dbReference type="Proteomes" id="UP001184230"/>
    </source>
</evidence>
<dbReference type="InterPro" id="IPR025491">
    <property type="entry name" value="DUF4382"/>
</dbReference>
<comment type="caution">
    <text evidence="3">The sequence shown here is derived from an EMBL/GenBank/DDBJ whole genome shotgun (WGS) entry which is preliminary data.</text>
</comment>
<keyword evidence="4" id="KW-1185">Reference proteome</keyword>
<gene>
    <name evidence="3" type="ORF">J2739_002181</name>
</gene>
<dbReference type="Proteomes" id="UP001184230">
    <property type="component" value="Unassembled WGS sequence"/>
</dbReference>
<dbReference type="Pfam" id="PF14321">
    <property type="entry name" value="DUF4382"/>
    <property type="match status" value="1"/>
</dbReference>
<proteinExistence type="predicted"/>
<organism evidence="3 4">
    <name type="scientific">Variovorax soli</name>
    <dbReference type="NCBI Taxonomy" id="376815"/>
    <lineage>
        <taxon>Bacteria</taxon>
        <taxon>Pseudomonadati</taxon>
        <taxon>Pseudomonadota</taxon>
        <taxon>Betaproteobacteria</taxon>
        <taxon>Burkholderiales</taxon>
        <taxon>Comamonadaceae</taxon>
        <taxon>Variovorax</taxon>
    </lineage>
</organism>
<name>A0ABU1ND63_9BURK</name>
<dbReference type="RefSeq" id="WP_309901391.1">
    <property type="nucleotide sequence ID" value="NZ_JAVDRF010000004.1"/>
</dbReference>
<evidence type="ECO:0000313" key="3">
    <source>
        <dbReference type="EMBL" id="MDR6536408.1"/>
    </source>
</evidence>
<sequence length="412" mass="41051">MHKLELSLSHSLRALALGSAVALAACGGGGGGGGGFVPTGASSGTASSTGNLRVAMTDAPACGFDHVYVTVEKVRVHGNADVDTGGSGWSDITLSSPRRIDLLSLTNGVITTLGETPLPAGTYQQIRLVLSANTANNQLANSVVPTGAAELALDTPSAVQSGIKIIRPFTVAADSLTDLVLDFDACKSIVTRGNGSYGLKPVVTALPTAVSGNVTGVLAGAPGALVFAERNGVVVKGTVADTSGSFNLSPIEQSSTAGPVDVVIVPTAANGRVTGIIRDVPVTAGSGTALATSDHPISLPTSAVRKVSGVVAPASAQATLRALQQSGSRTFEIAAVAANIDSGAYAFFSTQPALPAGPPVVGTYQATLPIPLTADSAAAGKYSIQATSTTGTVGTRQVDVTSGDLVDQNFSF</sequence>
<accession>A0ABU1ND63</accession>
<evidence type="ECO:0000256" key="1">
    <source>
        <dbReference type="SAM" id="SignalP"/>
    </source>
</evidence>
<dbReference type="PROSITE" id="PS51257">
    <property type="entry name" value="PROKAR_LIPOPROTEIN"/>
    <property type="match status" value="1"/>
</dbReference>
<feature type="signal peptide" evidence="1">
    <location>
        <begin position="1"/>
        <end position="24"/>
    </location>
</feature>
<protein>
    <recommendedName>
        <fullName evidence="2">DUF4382 domain-containing protein</fullName>
    </recommendedName>
</protein>
<keyword evidence="1" id="KW-0732">Signal</keyword>
<feature type="chain" id="PRO_5045842763" description="DUF4382 domain-containing protein" evidence="1">
    <location>
        <begin position="25"/>
        <end position="412"/>
    </location>
</feature>
<evidence type="ECO:0000259" key="2">
    <source>
        <dbReference type="Pfam" id="PF14321"/>
    </source>
</evidence>
<feature type="domain" description="DUF4382" evidence="2">
    <location>
        <begin position="49"/>
        <end position="201"/>
    </location>
</feature>